<feature type="transmembrane region" description="Helical" evidence="1">
    <location>
        <begin position="333"/>
        <end position="352"/>
    </location>
</feature>
<feature type="transmembrane region" description="Helical" evidence="1">
    <location>
        <begin position="520"/>
        <end position="537"/>
    </location>
</feature>
<feature type="transmembrane region" description="Helical" evidence="1">
    <location>
        <begin position="462"/>
        <end position="485"/>
    </location>
</feature>
<feature type="transmembrane region" description="Helical" evidence="1">
    <location>
        <begin position="12"/>
        <end position="34"/>
    </location>
</feature>
<feature type="transmembrane region" description="Helical" evidence="1">
    <location>
        <begin position="359"/>
        <end position="379"/>
    </location>
</feature>
<dbReference type="PRINTS" id="PR00702">
    <property type="entry name" value="ACRIFLAVINRP"/>
</dbReference>
<dbReference type="PANTHER" id="PTHR32063:SF0">
    <property type="entry name" value="SWARMING MOTILITY PROTEIN SWRC"/>
    <property type="match status" value="1"/>
</dbReference>
<keyword evidence="1" id="KW-1133">Transmembrane helix</keyword>
<dbReference type="SUPFAM" id="SSF82693">
    <property type="entry name" value="Multidrug efflux transporter AcrB pore domain, PN1, PN2, PC1 and PC2 subdomains"/>
    <property type="match status" value="3"/>
</dbReference>
<accession>A0ABW0LG51</accession>
<reference evidence="3" key="1">
    <citation type="journal article" date="2019" name="Int. J. Syst. Evol. Microbiol.">
        <title>The Global Catalogue of Microorganisms (GCM) 10K type strain sequencing project: providing services to taxonomists for standard genome sequencing and annotation.</title>
        <authorList>
            <consortium name="The Broad Institute Genomics Platform"/>
            <consortium name="The Broad Institute Genome Sequencing Center for Infectious Disease"/>
            <person name="Wu L."/>
            <person name="Ma J."/>
        </authorList>
    </citation>
    <scope>NUCLEOTIDE SEQUENCE [LARGE SCALE GENOMIC DNA]</scope>
    <source>
        <strain evidence="3">CGMCC 1.12237</strain>
    </source>
</reference>
<dbReference type="PANTHER" id="PTHR32063">
    <property type="match status" value="1"/>
</dbReference>
<comment type="caution">
    <text evidence="2">The sequence shown here is derived from an EMBL/GenBank/DDBJ whole genome shotgun (WGS) entry which is preliminary data.</text>
</comment>
<dbReference type="Proteomes" id="UP001596147">
    <property type="component" value="Unassembled WGS sequence"/>
</dbReference>
<dbReference type="SUPFAM" id="SSF82866">
    <property type="entry name" value="Multidrug efflux transporter AcrB transmembrane domain"/>
    <property type="match status" value="2"/>
</dbReference>
<name>A0ABW0LG51_9BACI</name>
<feature type="transmembrane region" description="Helical" evidence="1">
    <location>
        <begin position="957"/>
        <end position="975"/>
    </location>
</feature>
<dbReference type="Gene3D" id="3.30.70.1440">
    <property type="entry name" value="Multidrug efflux transporter AcrB pore domain"/>
    <property type="match status" value="1"/>
</dbReference>
<feature type="transmembrane region" description="Helical" evidence="1">
    <location>
        <begin position="987"/>
        <end position="1011"/>
    </location>
</feature>
<organism evidence="2 3">
    <name type="scientific">Lederbergia graminis</name>
    <dbReference type="NCBI Taxonomy" id="735518"/>
    <lineage>
        <taxon>Bacteria</taxon>
        <taxon>Bacillati</taxon>
        <taxon>Bacillota</taxon>
        <taxon>Bacilli</taxon>
        <taxon>Bacillales</taxon>
        <taxon>Bacillaceae</taxon>
        <taxon>Lederbergia</taxon>
    </lineage>
</organism>
<gene>
    <name evidence="2" type="ORF">ACFPM4_04135</name>
</gene>
<feature type="transmembrane region" description="Helical" evidence="1">
    <location>
        <begin position="430"/>
        <end position="456"/>
    </location>
</feature>
<evidence type="ECO:0000313" key="2">
    <source>
        <dbReference type="EMBL" id="MFC5463947.1"/>
    </source>
</evidence>
<dbReference type="Gene3D" id="3.30.70.1430">
    <property type="entry name" value="Multidrug efflux transporter AcrB pore domain"/>
    <property type="match status" value="2"/>
</dbReference>
<feature type="transmembrane region" description="Helical" evidence="1">
    <location>
        <begin position="908"/>
        <end position="929"/>
    </location>
</feature>
<dbReference type="RefSeq" id="WP_382347960.1">
    <property type="nucleotide sequence ID" value="NZ_JBHSMC010000001.1"/>
</dbReference>
<dbReference type="EMBL" id="JBHSMC010000001">
    <property type="protein sequence ID" value="MFC5463947.1"/>
    <property type="molecule type" value="Genomic_DNA"/>
</dbReference>
<feature type="transmembrane region" description="Helical" evidence="1">
    <location>
        <begin position="882"/>
        <end position="902"/>
    </location>
</feature>
<dbReference type="Gene3D" id="3.30.70.1320">
    <property type="entry name" value="Multidrug efflux transporter AcrB pore domain like"/>
    <property type="match status" value="1"/>
</dbReference>
<keyword evidence="1" id="KW-0472">Membrane</keyword>
<feature type="transmembrane region" description="Helical" evidence="1">
    <location>
        <begin position="856"/>
        <end position="875"/>
    </location>
</feature>
<dbReference type="SUPFAM" id="SSF82714">
    <property type="entry name" value="Multidrug efflux transporter AcrB TolC docking domain, DN and DC subdomains"/>
    <property type="match status" value="2"/>
</dbReference>
<dbReference type="Gene3D" id="1.20.1640.10">
    <property type="entry name" value="Multidrug efflux transporter AcrB transmembrane domain"/>
    <property type="match status" value="2"/>
</dbReference>
<dbReference type="Pfam" id="PF00873">
    <property type="entry name" value="ACR_tran"/>
    <property type="match status" value="1"/>
</dbReference>
<proteinExistence type="predicted"/>
<dbReference type="InterPro" id="IPR001036">
    <property type="entry name" value="Acrflvin-R"/>
</dbReference>
<dbReference type="Gene3D" id="3.30.2090.10">
    <property type="entry name" value="Multidrug efflux transporter AcrB TolC docking domain, DN and DC subdomains"/>
    <property type="match status" value="2"/>
</dbReference>
<evidence type="ECO:0000256" key="1">
    <source>
        <dbReference type="SAM" id="Phobius"/>
    </source>
</evidence>
<feature type="transmembrane region" description="Helical" evidence="1">
    <location>
        <begin position="385"/>
        <end position="409"/>
    </location>
</feature>
<sequence>MDLSKFSIRRPVFTIVTMVLVIILGGVSLFKLPFKLIPEINPPVGVVVATYPGASPDEVLEKLTKPLEASLATLPGIKNIHSISQEGSNFILLEFSWSTSIDDIQNDVQQRIHQTPLPSDATQPSFLKFDPSQFPIIQLSLSTENVDKQNLHKISDTLITQLSKVDGVASINVNGKFVEEIMVIIDQEALKQHGLSQSDIVTIIQANNISLPGETVLTDGKQLTTRIVSALHSVAEIADLPVTINPVTGHKVLLSDVATIKQQEQEQYTSTRTNDNPALLLSVLQETDANTAEVSKEFQQELERLLEQDQFKDIKADVLFDQGDYIQIAISNISTSLLFGGVFAMLILFLFLRNVKSPLIVGIAIPYSVIVTFVLMFFANFALNIMTLGALALGIGMLVDNAIVVIENINRHLSLGKNSKEAAHVGTKEVAGAITASTLTTVAVFLPVVFISGLLGELFKEFALTISFSLFASLFVALTVIPMLASRFIKKPRGNYKVSRRRAKMNFFERSLRWSLKHRIIVLVSAILLFVGGMYVVRAVGVQFLPPTDEGFFSIRVQLENGVAITETEKVINIMEEQLKSEVIVDTYVSLVGSTQESSFQGVGKANTAEMYIKLKPLDKREVSLFEFVDEIQPRIEKAVHDINTNVNLDFNIPTSSGLEPQTLTFYIKDTNKSLLDEYSEKIMFSLSNLDHVTDINTNTEDSVEEIKIKINREKAMEAGLNPAQIAMVVNDVTRGVHASQIMTDESDVLDVIVQYDEDVTREIDKLATLLIRKPDRNYIELGDISDIEIGNGPLNIQRINQQDSIQFTLIYDNQIDLGAMRELIEKEFDQLKLPDSMEITYSGEIEMLDDSINDMILALVLAIIFIYIVMAAQFESFKYPFVIMFTIPLIAIGVGVALFITQTKLSVPVFIGIIVLAGIVVNNAIVLVDYINKRKEQGLASYEAIIESVKVRTRPILMTALTTILGLIPLSLGIGEGTEMNQPMAIAVIGGLISSTFLTLLIIPIVYSLFDKETRKMNRRKVRWSDNVNN</sequence>
<dbReference type="InterPro" id="IPR027463">
    <property type="entry name" value="AcrB_DN_DC_subdom"/>
</dbReference>
<evidence type="ECO:0000313" key="3">
    <source>
        <dbReference type="Proteomes" id="UP001596147"/>
    </source>
</evidence>
<keyword evidence="3" id="KW-1185">Reference proteome</keyword>
<protein>
    <submittedName>
        <fullName evidence="2">Efflux RND transporter permease subunit</fullName>
    </submittedName>
</protein>
<keyword evidence="1" id="KW-0812">Transmembrane</keyword>